<feature type="transmembrane region" description="Helical" evidence="1">
    <location>
        <begin position="271"/>
        <end position="292"/>
    </location>
</feature>
<dbReference type="EMBL" id="CANTUO010000003">
    <property type="protein sequence ID" value="CAI5759060.1"/>
    <property type="molecule type" value="Genomic_DNA"/>
</dbReference>
<feature type="transmembrane region" description="Helical" evidence="1">
    <location>
        <begin position="210"/>
        <end position="230"/>
    </location>
</feature>
<keyword evidence="1" id="KW-1133">Transmembrane helix</keyword>
<accession>A0A9W4XB43</accession>
<evidence type="ECO:0000313" key="4">
    <source>
        <dbReference type="Proteomes" id="UP001152885"/>
    </source>
</evidence>
<dbReference type="AlphaFoldDB" id="A0A9W4XB43"/>
<feature type="transmembrane region" description="Helical" evidence="1">
    <location>
        <begin position="304"/>
        <end position="325"/>
    </location>
</feature>
<gene>
    <name evidence="3" type="ORF">CANVERA_P3569</name>
</gene>
<protein>
    <recommendedName>
        <fullName evidence="2">Calcium channel YVC1-like C-terminal transmembrane domain-containing protein</fullName>
    </recommendedName>
</protein>
<feature type="transmembrane region" description="Helical" evidence="1">
    <location>
        <begin position="242"/>
        <end position="265"/>
    </location>
</feature>
<evidence type="ECO:0000313" key="3">
    <source>
        <dbReference type="EMBL" id="CAI5759060.1"/>
    </source>
</evidence>
<feature type="transmembrane region" description="Helical" evidence="1">
    <location>
        <begin position="368"/>
        <end position="391"/>
    </location>
</feature>
<keyword evidence="4" id="KW-1185">Reference proteome</keyword>
<reference evidence="3" key="1">
    <citation type="submission" date="2022-12" db="EMBL/GenBank/DDBJ databases">
        <authorList>
            <person name="Brejova B."/>
        </authorList>
    </citation>
    <scope>NUCLEOTIDE SEQUENCE</scope>
</reference>
<dbReference type="InterPro" id="IPR052971">
    <property type="entry name" value="TRP_calcium_channel"/>
</dbReference>
<dbReference type="Proteomes" id="UP001152885">
    <property type="component" value="Unassembled WGS sequence"/>
</dbReference>
<dbReference type="PANTHER" id="PTHR35859:SF4">
    <property type="entry name" value="MEMBRANE CHANNEL PROTEIN, PUTATIVE (AFU_ORTHOLOGUE AFUA_6G11300)-RELATED"/>
    <property type="match status" value="1"/>
</dbReference>
<keyword evidence="1" id="KW-0812">Transmembrane</keyword>
<dbReference type="OrthoDB" id="2373987at2759"/>
<comment type="caution">
    <text evidence="3">The sequence shown here is derived from an EMBL/GenBank/DDBJ whole genome shotgun (WGS) entry which is preliminary data.</text>
</comment>
<organism evidence="3 4">
    <name type="scientific">Candida verbasci</name>
    <dbReference type="NCBI Taxonomy" id="1227364"/>
    <lineage>
        <taxon>Eukaryota</taxon>
        <taxon>Fungi</taxon>
        <taxon>Dikarya</taxon>
        <taxon>Ascomycota</taxon>
        <taxon>Saccharomycotina</taxon>
        <taxon>Pichiomycetes</taxon>
        <taxon>Debaryomycetaceae</taxon>
        <taxon>Candida/Lodderomyces clade</taxon>
        <taxon>Candida</taxon>
    </lineage>
</organism>
<feature type="domain" description="Calcium channel YVC1-like C-terminal transmembrane" evidence="2">
    <location>
        <begin position="214"/>
        <end position="419"/>
    </location>
</feature>
<proteinExistence type="predicted"/>
<evidence type="ECO:0000259" key="2">
    <source>
        <dbReference type="Pfam" id="PF23317"/>
    </source>
</evidence>
<feature type="transmembrane region" description="Helical" evidence="1">
    <location>
        <begin position="186"/>
        <end position="204"/>
    </location>
</feature>
<name>A0A9W4XB43_9ASCO</name>
<evidence type="ECO:0000256" key="1">
    <source>
        <dbReference type="SAM" id="Phobius"/>
    </source>
</evidence>
<feature type="transmembrane region" description="Helical" evidence="1">
    <location>
        <begin position="422"/>
        <end position="441"/>
    </location>
</feature>
<dbReference type="PANTHER" id="PTHR35859">
    <property type="entry name" value="NONSELECTIVE CATION CHANNEL PROTEIN"/>
    <property type="match status" value="1"/>
</dbReference>
<keyword evidence="1" id="KW-0472">Membrane</keyword>
<sequence length="577" mass="68310">MFRSNYLRIQKQINTVQLSLKYEQLKLPEIHPTLIKPLTDEILLEKTPDLIFILLLLRYEYLIQSENNLINYDLLITKANICELLSIRMLREYNSTTRIEILFQNPLASINPEYKFNLLELSVLSKSKKFLSQPIIIRILDRLYNGEIILNNGVEEEKGLLDISNYKFEKISFRHICKRARTVPKYQSIVINIKLIVFSLLYFLQINYKYPYTEILFWLFTLSFNIELLTKLVHIEWTYMKLIIWNYIDILLICLLDTCLILKLTSYYSDVFSLIGIILFPRILSILNNYKFFNLIVLSLNKMIWNLFGLTCFFFTLISGFYFSFITLSINQSNGEILFNMVKIFFGFTPSVWNNWEKFNTLGKVLQMGYLFLIQFIIGTILAICLSSIFAKIRESNFEEFNYFKTKNLILYFKSANLNNTLFLNIFKFPIYLGIFIYELILSKFYKESNDELKNFTFIKDNLKNWQSFNTIHYRTASTDSFFINEILNKKYGTGNNNTNKRIITNLSKRGNANGGYSYDFNDLFKKPIHESSTSKFNRRDSETRSVLIYDIQEDIIPLTKKNTVNDIDQYDSDETI</sequence>
<dbReference type="Pfam" id="PF23317">
    <property type="entry name" value="YVC1_C"/>
    <property type="match status" value="1"/>
</dbReference>
<feature type="transmembrane region" description="Helical" evidence="1">
    <location>
        <begin position="337"/>
        <end position="356"/>
    </location>
</feature>
<dbReference type="InterPro" id="IPR056336">
    <property type="entry name" value="YVC1_C"/>
</dbReference>